<dbReference type="HAMAP" id="MF_02087">
    <property type="entry name" value="PLP_homeostasis"/>
    <property type="match status" value="1"/>
</dbReference>
<protein>
    <recommendedName>
        <fullName evidence="2">Pyridoxal phosphate homeostasis protein</fullName>
        <shortName evidence="2">PLP homeostasis protein</shortName>
    </recommendedName>
</protein>
<dbReference type="NCBIfam" id="TIGR00044">
    <property type="entry name" value="YggS family pyridoxal phosphate-dependent enzyme"/>
    <property type="match status" value="1"/>
</dbReference>
<sequence length="236" mass="25457">MTEVVLTETFAAAKSRLAAALSAAGRAPQAAELLAVSKTKPAAMIREAHGLGQRQFGENYLQEALDKQSELADLDDITWHFIGPLQSNKTRQVAEHFDWVHSVDREKIARRLAEQRPADLPPLNVCLQVNISDEPSKSGVTLEALEPLAETVLSLPGIRLRGLMAIPAPSDGLDEQRAPFARLREALEALKARFPDAELDTLSMGMSDDLEAAVAEGATLLRLGTALFGARQSAAT</sequence>
<dbReference type="RefSeq" id="WP_092526333.1">
    <property type="nucleotide sequence ID" value="NZ_FNCI01000009.1"/>
</dbReference>
<accession>A0A1G7T5B8</accession>
<dbReference type="CDD" id="cd06824">
    <property type="entry name" value="PLPDE_III_Yggs_like"/>
    <property type="match status" value="1"/>
</dbReference>
<dbReference type="PANTHER" id="PTHR10146:SF14">
    <property type="entry name" value="PYRIDOXAL PHOSPHATE HOMEOSTASIS PROTEIN"/>
    <property type="match status" value="1"/>
</dbReference>
<proteinExistence type="inferred from homology"/>
<evidence type="ECO:0000256" key="1">
    <source>
        <dbReference type="ARBA" id="ARBA00022898"/>
    </source>
</evidence>
<organism evidence="6 7">
    <name type="scientific">Onishia taeanensis</name>
    <dbReference type="NCBI Taxonomy" id="284577"/>
    <lineage>
        <taxon>Bacteria</taxon>
        <taxon>Pseudomonadati</taxon>
        <taxon>Pseudomonadota</taxon>
        <taxon>Gammaproteobacteria</taxon>
        <taxon>Oceanospirillales</taxon>
        <taxon>Halomonadaceae</taxon>
        <taxon>Onishia</taxon>
    </lineage>
</organism>
<dbReference type="OrthoDB" id="9804072at2"/>
<dbReference type="InterPro" id="IPR029066">
    <property type="entry name" value="PLP-binding_barrel"/>
</dbReference>
<dbReference type="PROSITE" id="PS01211">
    <property type="entry name" value="UPF0001"/>
    <property type="match status" value="1"/>
</dbReference>
<dbReference type="GO" id="GO:0030170">
    <property type="term" value="F:pyridoxal phosphate binding"/>
    <property type="evidence" value="ECO:0007669"/>
    <property type="project" value="UniProtKB-UniRule"/>
</dbReference>
<evidence type="ECO:0000256" key="2">
    <source>
        <dbReference type="HAMAP-Rule" id="MF_02087"/>
    </source>
</evidence>
<comment type="cofactor">
    <cofactor evidence="3">
        <name>pyridoxal 5'-phosphate</name>
        <dbReference type="ChEBI" id="CHEBI:597326"/>
    </cofactor>
</comment>
<keyword evidence="1 2" id="KW-0663">Pyridoxal phosphate</keyword>
<dbReference type="Pfam" id="PF01168">
    <property type="entry name" value="Ala_racemase_N"/>
    <property type="match status" value="1"/>
</dbReference>
<dbReference type="InterPro" id="IPR001608">
    <property type="entry name" value="Ala_racemase_N"/>
</dbReference>
<comment type="similarity">
    <text evidence="2 4">Belongs to the pyridoxal phosphate-binding protein YggS/PROSC family.</text>
</comment>
<dbReference type="FunFam" id="3.20.20.10:FF:000018">
    <property type="entry name" value="Pyridoxal phosphate homeostasis protein"/>
    <property type="match status" value="1"/>
</dbReference>
<keyword evidence="7" id="KW-1185">Reference proteome</keyword>
<evidence type="ECO:0000256" key="4">
    <source>
        <dbReference type="RuleBase" id="RU004514"/>
    </source>
</evidence>
<name>A0A1G7T5B8_9GAMM</name>
<dbReference type="Proteomes" id="UP000198641">
    <property type="component" value="Unassembled WGS sequence"/>
</dbReference>
<evidence type="ECO:0000256" key="3">
    <source>
        <dbReference type="PIRSR" id="PIRSR004848-1"/>
    </source>
</evidence>
<evidence type="ECO:0000313" key="6">
    <source>
        <dbReference type="EMBL" id="SDG30438.1"/>
    </source>
</evidence>
<evidence type="ECO:0000259" key="5">
    <source>
        <dbReference type="Pfam" id="PF01168"/>
    </source>
</evidence>
<reference evidence="6 7" key="1">
    <citation type="submission" date="2016-10" db="EMBL/GenBank/DDBJ databases">
        <authorList>
            <person name="de Groot N.N."/>
        </authorList>
    </citation>
    <scope>NUCLEOTIDE SEQUENCE [LARGE SCALE GENOMIC DNA]</scope>
    <source>
        <strain evidence="6 7">BH539</strain>
    </source>
</reference>
<dbReference type="SUPFAM" id="SSF51419">
    <property type="entry name" value="PLP-binding barrel"/>
    <property type="match status" value="1"/>
</dbReference>
<comment type="function">
    <text evidence="2">Pyridoxal 5'-phosphate (PLP)-binding protein, which is involved in PLP homeostasis.</text>
</comment>
<feature type="modified residue" description="N6-(pyridoxal phosphate)lysine" evidence="2 3">
    <location>
        <position position="38"/>
    </location>
</feature>
<dbReference type="AlphaFoldDB" id="A0A1G7T5B8"/>
<feature type="domain" description="Alanine racemase N-terminal" evidence="5">
    <location>
        <begin position="25"/>
        <end position="231"/>
    </location>
</feature>
<dbReference type="PANTHER" id="PTHR10146">
    <property type="entry name" value="PROLINE SYNTHETASE CO-TRANSCRIBED BACTERIAL HOMOLOG PROTEIN"/>
    <property type="match status" value="1"/>
</dbReference>
<dbReference type="STRING" id="284577.SAMN05216571_1095"/>
<dbReference type="Gene3D" id="3.20.20.10">
    <property type="entry name" value="Alanine racemase"/>
    <property type="match status" value="1"/>
</dbReference>
<dbReference type="InterPro" id="IPR011078">
    <property type="entry name" value="PyrdxlP_homeostasis"/>
</dbReference>
<dbReference type="EMBL" id="FNCI01000009">
    <property type="protein sequence ID" value="SDG30438.1"/>
    <property type="molecule type" value="Genomic_DNA"/>
</dbReference>
<evidence type="ECO:0000313" key="7">
    <source>
        <dbReference type="Proteomes" id="UP000198641"/>
    </source>
</evidence>
<gene>
    <name evidence="6" type="ORF">SAMN05216571_1095</name>
</gene>
<dbReference type="PIRSF" id="PIRSF004848">
    <property type="entry name" value="YBL036c_PLPDEIII"/>
    <property type="match status" value="1"/>
</dbReference>